<dbReference type="InterPro" id="IPR001041">
    <property type="entry name" value="2Fe-2S_ferredoxin-type"/>
</dbReference>
<keyword evidence="4" id="KW-1185">Reference proteome</keyword>
<dbReference type="InterPro" id="IPR012675">
    <property type="entry name" value="Beta-grasp_dom_sf"/>
</dbReference>
<dbReference type="GO" id="GO:0051537">
    <property type="term" value="F:2 iron, 2 sulfur cluster binding"/>
    <property type="evidence" value="ECO:0007669"/>
    <property type="project" value="TreeGrafter"/>
</dbReference>
<dbReference type="EMBL" id="JAMTCD010000006">
    <property type="protein sequence ID" value="MCT7941506.1"/>
    <property type="molecule type" value="Genomic_DNA"/>
</dbReference>
<dbReference type="GO" id="GO:0046872">
    <property type="term" value="F:metal ion binding"/>
    <property type="evidence" value="ECO:0007669"/>
    <property type="project" value="InterPro"/>
</dbReference>
<dbReference type="RefSeq" id="WP_261297898.1">
    <property type="nucleotide sequence ID" value="NZ_JAMTCD010000006.1"/>
</dbReference>
<protein>
    <submittedName>
        <fullName evidence="3">2Fe-2S iron-sulfur cluster-binding protein</fullName>
    </submittedName>
</protein>
<accession>A0A9X3AN84</accession>
<dbReference type="InterPro" id="IPR036884">
    <property type="entry name" value="2Fe-2S-bd_dom_sf"/>
</dbReference>
<name>A0A9X3AN84_9GAMM</name>
<dbReference type="Pfam" id="PF00111">
    <property type="entry name" value="Fer2"/>
    <property type="match status" value="1"/>
</dbReference>
<dbReference type="InterPro" id="IPR036010">
    <property type="entry name" value="2Fe-2S_ferredoxin-like_sf"/>
</dbReference>
<dbReference type="Gene3D" id="1.10.150.120">
    <property type="entry name" value="[2Fe-2S]-binding domain"/>
    <property type="match status" value="1"/>
</dbReference>
<proteinExistence type="predicted"/>
<evidence type="ECO:0000313" key="3">
    <source>
        <dbReference type="EMBL" id="MCT7941506.1"/>
    </source>
</evidence>
<dbReference type="Gene3D" id="3.10.20.30">
    <property type="match status" value="1"/>
</dbReference>
<evidence type="ECO:0000256" key="1">
    <source>
        <dbReference type="ARBA" id="ARBA00023075"/>
    </source>
</evidence>
<dbReference type="SUPFAM" id="SSF47741">
    <property type="entry name" value="CO dehydrogenase ISP C-domain like"/>
    <property type="match status" value="1"/>
</dbReference>
<evidence type="ECO:0000259" key="2">
    <source>
        <dbReference type="PROSITE" id="PS51085"/>
    </source>
</evidence>
<dbReference type="InterPro" id="IPR002888">
    <property type="entry name" value="2Fe-2S-bd"/>
</dbReference>
<feature type="domain" description="2Fe-2S ferredoxin-type" evidence="2">
    <location>
        <begin position="2"/>
        <end position="84"/>
    </location>
</feature>
<dbReference type="AlphaFoldDB" id="A0A9X3AN84"/>
<dbReference type="PANTHER" id="PTHR45331:SF2">
    <property type="entry name" value="OXIDOREDUCTASE WITH IRON-SULFUR SUBUNIT"/>
    <property type="match status" value="1"/>
</dbReference>
<organism evidence="3 4">
    <name type="scientific">Shewanella holmiensis</name>
    <dbReference type="NCBI Taxonomy" id="2952222"/>
    <lineage>
        <taxon>Bacteria</taxon>
        <taxon>Pseudomonadati</taxon>
        <taxon>Pseudomonadota</taxon>
        <taxon>Gammaproteobacteria</taxon>
        <taxon>Alteromonadales</taxon>
        <taxon>Shewanellaceae</taxon>
        <taxon>Shewanella</taxon>
    </lineage>
</organism>
<keyword evidence="1" id="KW-0830">Ubiquinone</keyword>
<gene>
    <name evidence="3" type="ORF">NE535_06790</name>
</gene>
<evidence type="ECO:0000313" key="4">
    <source>
        <dbReference type="Proteomes" id="UP001155546"/>
    </source>
</evidence>
<comment type="caution">
    <text evidence="3">The sequence shown here is derived from an EMBL/GenBank/DDBJ whole genome shotgun (WGS) entry which is preliminary data.</text>
</comment>
<dbReference type="Pfam" id="PF01799">
    <property type="entry name" value="Fer2_2"/>
    <property type="match status" value="1"/>
</dbReference>
<dbReference type="GO" id="GO:0016903">
    <property type="term" value="F:oxidoreductase activity, acting on the aldehyde or oxo group of donors"/>
    <property type="evidence" value="ECO:0007669"/>
    <property type="project" value="TreeGrafter"/>
</dbReference>
<dbReference type="InterPro" id="IPR052914">
    <property type="entry name" value="Aldehyde_Oxdr_Iron-Sulfur"/>
</dbReference>
<reference evidence="3" key="1">
    <citation type="journal article" date="2023" name="Int. J. Syst. Evol. Microbiol.">
        <title>&lt;i&gt;Shewanella septentrionalis&lt;/i&gt; sp. nov. and &lt;i&gt;Shewanella holmiensis&lt;/i&gt; sp. nov., isolated from Baltic Sea water and sediments.</title>
        <authorList>
            <person name="Martin-Rodriguez A.J."/>
            <person name="Thorell K."/>
            <person name="Joffre E."/>
            <person name="Jensie-Markopoulos S."/>
            <person name="Moore E.R.B."/>
            <person name="Sjoling A."/>
        </authorList>
    </citation>
    <scope>NUCLEOTIDE SEQUENCE</scope>
    <source>
        <strain evidence="3">SP1S2-7</strain>
    </source>
</reference>
<dbReference type="PANTHER" id="PTHR45331">
    <property type="entry name" value="OXIDOREDUCTASE, IRON-SULPHUR BINDING SUBUNIT-RELATED-RELATED"/>
    <property type="match status" value="1"/>
</dbReference>
<dbReference type="PROSITE" id="PS51085">
    <property type="entry name" value="2FE2S_FER_2"/>
    <property type="match status" value="1"/>
</dbReference>
<dbReference type="Proteomes" id="UP001155546">
    <property type="component" value="Unassembled WGS sequence"/>
</dbReference>
<dbReference type="SUPFAM" id="SSF54292">
    <property type="entry name" value="2Fe-2S ferredoxin-like"/>
    <property type="match status" value="1"/>
</dbReference>
<sequence>MSILNLSINGKPYGPFDVEPGMPMINFLHEYVNLTGTKFGCGEGICHACVVIIDNDDGTSSTHRTCISNVMLFNNQRVRTIEGHAEKNKVGEIIALHPVQNAFIKNFSFQCGWCAPGFTNETVALVEKLKKQPIAKEQVEKVIEDTLGDHVCRCTGYVKYFNATKELILTTEGLTV</sequence>